<accession>A0A9D3Y353</accession>
<evidence type="ECO:0000256" key="8">
    <source>
        <dbReference type="ARBA" id="ARBA00023136"/>
    </source>
</evidence>
<evidence type="ECO:0000256" key="3">
    <source>
        <dbReference type="ARBA" id="ARBA00022461"/>
    </source>
</evidence>
<evidence type="ECO:0000256" key="4">
    <source>
        <dbReference type="ARBA" id="ARBA00022692"/>
    </source>
</evidence>
<keyword evidence="3 11" id="KW-0894">Sodium channel</keyword>
<reference evidence="13" key="1">
    <citation type="journal article" date="2019" name="bioRxiv">
        <title>The Genome of the Zebra Mussel, Dreissena polymorpha: A Resource for Invasive Species Research.</title>
        <authorList>
            <person name="McCartney M.A."/>
            <person name="Auch B."/>
            <person name="Kono T."/>
            <person name="Mallez S."/>
            <person name="Zhang Y."/>
            <person name="Obille A."/>
            <person name="Becker A."/>
            <person name="Abrahante J.E."/>
            <person name="Garbe J."/>
            <person name="Badalamenti J.P."/>
            <person name="Herman A."/>
            <person name="Mangelson H."/>
            <person name="Liachko I."/>
            <person name="Sullivan S."/>
            <person name="Sone E.D."/>
            <person name="Koren S."/>
            <person name="Silverstein K.A.T."/>
            <person name="Beckman K.B."/>
            <person name="Gohl D.M."/>
        </authorList>
    </citation>
    <scope>NUCLEOTIDE SEQUENCE</scope>
    <source>
        <strain evidence="13">Duluth1</strain>
        <tissue evidence="13">Whole animal</tissue>
    </source>
</reference>
<dbReference type="GO" id="GO:0016020">
    <property type="term" value="C:membrane"/>
    <property type="evidence" value="ECO:0007669"/>
    <property type="project" value="UniProtKB-SubCell"/>
</dbReference>
<keyword evidence="2 11" id="KW-0813">Transport</keyword>
<organism evidence="13 14">
    <name type="scientific">Dreissena polymorpha</name>
    <name type="common">Zebra mussel</name>
    <name type="synonym">Mytilus polymorpha</name>
    <dbReference type="NCBI Taxonomy" id="45954"/>
    <lineage>
        <taxon>Eukaryota</taxon>
        <taxon>Metazoa</taxon>
        <taxon>Spiralia</taxon>
        <taxon>Lophotrochozoa</taxon>
        <taxon>Mollusca</taxon>
        <taxon>Bivalvia</taxon>
        <taxon>Autobranchia</taxon>
        <taxon>Heteroconchia</taxon>
        <taxon>Euheterodonta</taxon>
        <taxon>Imparidentia</taxon>
        <taxon>Neoheterodontei</taxon>
        <taxon>Myida</taxon>
        <taxon>Dreissenoidea</taxon>
        <taxon>Dreissenidae</taxon>
        <taxon>Dreissena</taxon>
    </lineage>
</organism>
<keyword evidence="6" id="KW-0915">Sodium</keyword>
<keyword evidence="10 11" id="KW-0407">Ion channel</keyword>
<evidence type="ECO:0000256" key="12">
    <source>
        <dbReference type="SAM" id="Phobius"/>
    </source>
</evidence>
<dbReference type="InterPro" id="IPR001873">
    <property type="entry name" value="ENaC"/>
</dbReference>
<sequence length="92" mass="10731">MLGFTYITVNTSSAHRFFRIADAAGKMAARRWMGKSASQIYSEFCEETSFTALTKIHKADFRLKRVIWAVTCVFMTVMLAVQITWLFQKYFR</sequence>
<keyword evidence="9 11" id="KW-0739">Sodium transport</keyword>
<comment type="subcellular location">
    <subcellularLocation>
        <location evidence="1">Membrane</location>
        <topology evidence="1">Multi-pass membrane protein</topology>
    </subcellularLocation>
</comment>
<dbReference type="GO" id="GO:0005272">
    <property type="term" value="F:sodium channel activity"/>
    <property type="evidence" value="ECO:0007669"/>
    <property type="project" value="UniProtKB-KW"/>
</dbReference>
<evidence type="ECO:0000256" key="10">
    <source>
        <dbReference type="ARBA" id="ARBA00023303"/>
    </source>
</evidence>
<keyword evidence="7 11" id="KW-0406">Ion transport</keyword>
<proteinExistence type="inferred from homology"/>
<comment type="caution">
    <text evidence="13">The sequence shown here is derived from an EMBL/GenBank/DDBJ whole genome shotgun (WGS) entry which is preliminary data.</text>
</comment>
<evidence type="ECO:0000313" key="13">
    <source>
        <dbReference type="EMBL" id="KAH3691457.1"/>
    </source>
</evidence>
<name>A0A9D3Y353_DREPO</name>
<evidence type="ECO:0000256" key="9">
    <source>
        <dbReference type="ARBA" id="ARBA00023201"/>
    </source>
</evidence>
<dbReference type="Pfam" id="PF00858">
    <property type="entry name" value="ASC"/>
    <property type="match status" value="1"/>
</dbReference>
<dbReference type="AlphaFoldDB" id="A0A9D3Y353"/>
<evidence type="ECO:0000256" key="2">
    <source>
        <dbReference type="ARBA" id="ARBA00022448"/>
    </source>
</evidence>
<feature type="transmembrane region" description="Helical" evidence="12">
    <location>
        <begin position="66"/>
        <end position="87"/>
    </location>
</feature>
<dbReference type="EMBL" id="JAIWYP010000035">
    <property type="protein sequence ID" value="KAH3691457.1"/>
    <property type="molecule type" value="Genomic_DNA"/>
</dbReference>
<keyword evidence="5 12" id="KW-1133">Transmembrane helix</keyword>
<keyword evidence="14" id="KW-1185">Reference proteome</keyword>
<dbReference type="Proteomes" id="UP000828390">
    <property type="component" value="Unassembled WGS sequence"/>
</dbReference>
<evidence type="ECO:0000313" key="14">
    <source>
        <dbReference type="Proteomes" id="UP000828390"/>
    </source>
</evidence>
<keyword evidence="4 11" id="KW-0812">Transmembrane</keyword>
<evidence type="ECO:0000256" key="6">
    <source>
        <dbReference type="ARBA" id="ARBA00023053"/>
    </source>
</evidence>
<reference evidence="13" key="2">
    <citation type="submission" date="2020-11" db="EMBL/GenBank/DDBJ databases">
        <authorList>
            <person name="McCartney M.A."/>
            <person name="Auch B."/>
            <person name="Kono T."/>
            <person name="Mallez S."/>
            <person name="Becker A."/>
            <person name="Gohl D.M."/>
            <person name="Silverstein K.A.T."/>
            <person name="Koren S."/>
            <person name="Bechman K.B."/>
            <person name="Herman A."/>
            <person name="Abrahante J.E."/>
            <person name="Garbe J."/>
        </authorList>
    </citation>
    <scope>NUCLEOTIDE SEQUENCE</scope>
    <source>
        <strain evidence="13">Duluth1</strain>
        <tissue evidence="13">Whole animal</tissue>
    </source>
</reference>
<evidence type="ECO:0000256" key="11">
    <source>
        <dbReference type="RuleBase" id="RU000679"/>
    </source>
</evidence>
<gene>
    <name evidence="13" type="ORF">DPMN_192986</name>
</gene>
<protein>
    <submittedName>
        <fullName evidence="13">Uncharacterized protein</fullName>
    </submittedName>
</protein>
<evidence type="ECO:0000256" key="1">
    <source>
        <dbReference type="ARBA" id="ARBA00004141"/>
    </source>
</evidence>
<comment type="similarity">
    <text evidence="11">Belongs to the amiloride-sensitive sodium channel (TC 1.A.6) family.</text>
</comment>
<keyword evidence="8 12" id="KW-0472">Membrane</keyword>
<evidence type="ECO:0000256" key="5">
    <source>
        <dbReference type="ARBA" id="ARBA00022989"/>
    </source>
</evidence>
<evidence type="ECO:0000256" key="7">
    <source>
        <dbReference type="ARBA" id="ARBA00023065"/>
    </source>
</evidence>